<evidence type="ECO:0000313" key="3">
    <source>
        <dbReference type="EMBL" id="HHO58579.1"/>
    </source>
</evidence>
<proteinExistence type="predicted"/>
<dbReference type="Proteomes" id="UP000886105">
    <property type="component" value="Unassembled WGS sequence"/>
</dbReference>
<dbReference type="PANTHER" id="PTHR37810">
    <property type="entry name" value="IMMUNITY PROTEIN SDPI"/>
    <property type="match status" value="1"/>
</dbReference>
<feature type="transmembrane region" description="Helical" evidence="1">
    <location>
        <begin position="189"/>
        <end position="210"/>
    </location>
</feature>
<keyword evidence="1" id="KW-0812">Transmembrane</keyword>
<feature type="transmembrane region" description="Helical" evidence="1">
    <location>
        <begin position="165"/>
        <end position="183"/>
    </location>
</feature>
<accession>A0A7C5WW00</accession>
<feature type="transmembrane region" description="Helical" evidence="1">
    <location>
        <begin position="119"/>
        <end position="136"/>
    </location>
</feature>
<reference evidence="3" key="1">
    <citation type="journal article" date="2020" name="mSystems">
        <title>Genome- and Community-Level Interaction Insights into Carbon Utilization and Element Cycling Functions of Hydrothermarchaeota in Hydrothermal Sediment.</title>
        <authorList>
            <person name="Zhou Z."/>
            <person name="Liu Y."/>
            <person name="Xu W."/>
            <person name="Pan J."/>
            <person name="Luo Z.H."/>
            <person name="Li M."/>
        </authorList>
    </citation>
    <scope>NUCLEOTIDE SEQUENCE [LARGE SCALE GENOMIC DNA]</scope>
    <source>
        <strain evidence="3">HyVt-523</strain>
    </source>
</reference>
<dbReference type="Pfam" id="PF13630">
    <property type="entry name" value="SdpI"/>
    <property type="match status" value="1"/>
</dbReference>
<organism evidence="3">
    <name type="scientific">Oceanithermus profundus</name>
    <dbReference type="NCBI Taxonomy" id="187137"/>
    <lineage>
        <taxon>Bacteria</taxon>
        <taxon>Thermotogati</taxon>
        <taxon>Deinococcota</taxon>
        <taxon>Deinococci</taxon>
        <taxon>Thermales</taxon>
        <taxon>Thermaceae</taxon>
        <taxon>Oceanithermus</taxon>
    </lineage>
</organism>
<dbReference type="PANTHER" id="PTHR37810:SF5">
    <property type="entry name" value="IMMUNITY PROTEIN SDPI"/>
    <property type="match status" value="1"/>
</dbReference>
<keyword evidence="1" id="KW-0472">Membrane</keyword>
<dbReference type="InterPro" id="IPR025962">
    <property type="entry name" value="SdpI/YhfL"/>
</dbReference>
<feature type="transmembrane region" description="Helical" evidence="1">
    <location>
        <begin position="86"/>
        <end position="107"/>
    </location>
</feature>
<dbReference type="Pfam" id="PF07853">
    <property type="entry name" value="DUF1648"/>
    <property type="match status" value="1"/>
</dbReference>
<dbReference type="InterPro" id="IPR026272">
    <property type="entry name" value="SdpI"/>
</dbReference>
<keyword evidence="1" id="KW-1133">Transmembrane helix</keyword>
<dbReference type="AlphaFoldDB" id="A0A7C5WW00"/>
<comment type="caution">
    <text evidence="3">The sequence shown here is derived from an EMBL/GenBank/DDBJ whole genome shotgun (WGS) entry which is preliminary data.</text>
</comment>
<feature type="transmembrane region" description="Helical" evidence="1">
    <location>
        <begin position="54"/>
        <end position="74"/>
    </location>
</feature>
<sequence>MNPRAKIALVLLASAALVWLVVAPVYLALPDSIPAHLNIAGEVDRWGSKVEVLIMPLVYTVGAVFAVLIVWAAPEDISEEHEGLSLVLIAVFVLIALMHPVGAFLAMDEPVSISRYMDLFVGLMLLILGTGLYLSASKLRPNPWFGLRLPATMQSRKAWTLGNRLAGALLAAHGLGVVALVLWNAPAPWITAYLLGGLLVIVVVASVYAVRTARG</sequence>
<gene>
    <name evidence="3" type="ORF">ENJ85_05340</name>
</gene>
<evidence type="ECO:0000259" key="2">
    <source>
        <dbReference type="Pfam" id="PF07853"/>
    </source>
</evidence>
<dbReference type="PIRSF" id="PIRSF038959">
    <property type="entry name" value="SdpI"/>
    <property type="match status" value="1"/>
</dbReference>
<dbReference type="EMBL" id="DRNZ01000319">
    <property type="protein sequence ID" value="HHO58579.1"/>
    <property type="molecule type" value="Genomic_DNA"/>
</dbReference>
<dbReference type="InterPro" id="IPR012867">
    <property type="entry name" value="DUF1648"/>
</dbReference>
<feature type="domain" description="DUF1648" evidence="2">
    <location>
        <begin position="15"/>
        <end position="58"/>
    </location>
</feature>
<dbReference type="GO" id="GO:0009636">
    <property type="term" value="P:response to toxic substance"/>
    <property type="evidence" value="ECO:0007669"/>
    <property type="project" value="TreeGrafter"/>
</dbReference>
<protein>
    <submittedName>
        <fullName evidence="3">DUF1648 domain-containing protein</fullName>
    </submittedName>
</protein>
<name>A0A7C5WW00_9DEIN</name>
<evidence type="ECO:0000256" key="1">
    <source>
        <dbReference type="SAM" id="Phobius"/>
    </source>
</evidence>